<dbReference type="PROSITE" id="PS00501">
    <property type="entry name" value="SPASE_I_1"/>
    <property type="match status" value="1"/>
</dbReference>
<feature type="domain" description="Peptidase S26" evidence="12">
    <location>
        <begin position="16"/>
        <end position="58"/>
    </location>
</feature>
<proteinExistence type="predicted"/>
<evidence type="ECO:0000256" key="5">
    <source>
        <dbReference type="ARBA" id="ARBA00022824"/>
    </source>
</evidence>
<evidence type="ECO:0000256" key="6">
    <source>
        <dbReference type="ARBA" id="ARBA00022968"/>
    </source>
</evidence>
<keyword evidence="7 11" id="KW-1133">Transmembrane helix</keyword>
<dbReference type="Gene3D" id="2.10.109.10">
    <property type="entry name" value="Umud Fragment, subunit A"/>
    <property type="match status" value="1"/>
</dbReference>
<evidence type="ECO:0000256" key="8">
    <source>
        <dbReference type="ARBA" id="ARBA00023136"/>
    </source>
</evidence>
<dbReference type="Pfam" id="PF10502">
    <property type="entry name" value="Peptidase_S26"/>
    <property type="match status" value="1"/>
</dbReference>
<dbReference type="GO" id="GO:0005789">
    <property type="term" value="C:endoplasmic reticulum membrane"/>
    <property type="evidence" value="ECO:0007669"/>
    <property type="project" value="UniProtKB-SubCell"/>
</dbReference>
<evidence type="ECO:0000256" key="2">
    <source>
        <dbReference type="ARBA" id="ARBA00022670"/>
    </source>
</evidence>
<dbReference type="InterPro" id="IPR036286">
    <property type="entry name" value="LexA/Signal_pep-like_sf"/>
</dbReference>
<evidence type="ECO:0000256" key="11">
    <source>
        <dbReference type="SAM" id="Phobius"/>
    </source>
</evidence>
<evidence type="ECO:0000256" key="10">
    <source>
        <dbReference type="ARBA" id="ARBA00045533"/>
    </source>
</evidence>
<evidence type="ECO:0000256" key="3">
    <source>
        <dbReference type="ARBA" id="ARBA00022692"/>
    </source>
</evidence>
<feature type="non-terminal residue" evidence="13">
    <location>
        <position position="228"/>
    </location>
</feature>
<dbReference type="PANTHER" id="PTHR10806">
    <property type="entry name" value="SIGNAL PEPTIDASE COMPLEX CATALYTIC SUBUNIT SEC11"/>
    <property type="match status" value="1"/>
</dbReference>
<gene>
    <name evidence="13" type="ORF">S03H2_63270</name>
</gene>
<dbReference type="SUPFAM" id="SSF51306">
    <property type="entry name" value="LexA/Signal peptidase"/>
    <property type="match status" value="1"/>
</dbReference>
<sequence length="228" mass="25052">AALVVAGFFSVRGELPFMPVLGASMEPTLQSGNLILIEEVAPSEVKVGDIIVYKVPAAIQDHYGYPPIIAHRVIRINTERGYYFRTKGDNTGEDPFTVRSQDLRGTISQQIPYAGLPLLFLQSEQGLIFVAVALSLFAVYLFADELRRSRRMATRGLFAPVIEESQHGLRLLAKKIDNTGQRMGDTQHALNNFASAIELYAEHLKSHTSAIQGLSEASHELKSGAAEQ</sequence>
<dbReference type="AlphaFoldDB" id="X1IP87"/>
<evidence type="ECO:0000256" key="9">
    <source>
        <dbReference type="ARBA" id="ARBA00033305"/>
    </source>
</evidence>
<organism evidence="13">
    <name type="scientific">marine sediment metagenome</name>
    <dbReference type="NCBI Taxonomy" id="412755"/>
    <lineage>
        <taxon>unclassified sequences</taxon>
        <taxon>metagenomes</taxon>
        <taxon>ecological metagenomes</taxon>
    </lineage>
</organism>
<comment type="function">
    <text evidence="10">Catalytic component of the signal peptidase complex (SPC) which catalyzes the cleavage of N-terminal signal sequences from nascent proteins as they are translocated into the lumen of the endoplasmic reticulum. Specifically cleaves N-terminal signal peptides that contain a hydrophobic alpha-helix (h-region) shorter than 18-20 amino acids.</text>
</comment>
<accession>X1IP87</accession>
<dbReference type="PANTHER" id="PTHR10806:SF6">
    <property type="entry name" value="SIGNAL PEPTIDASE COMPLEX CATALYTIC SUBUNIT SEC11"/>
    <property type="match status" value="1"/>
</dbReference>
<dbReference type="InterPro" id="IPR019756">
    <property type="entry name" value="Pept_S26A_signal_pept_1_Ser-AS"/>
</dbReference>
<keyword evidence="5" id="KW-0256">Endoplasmic reticulum</keyword>
<comment type="subcellular location">
    <subcellularLocation>
        <location evidence="1">Endoplasmic reticulum membrane</location>
        <topology evidence="1">Single-pass type II membrane protein</topology>
    </subcellularLocation>
</comment>
<keyword evidence="3 11" id="KW-0812">Transmembrane</keyword>
<dbReference type="EMBL" id="BARU01040975">
    <property type="protein sequence ID" value="GAH83487.1"/>
    <property type="molecule type" value="Genomic_DNA"/>
</dbReference>
<evidence type="ECO:0000313" key="13">
    <source>
        <dbReference type="EMBL" id="GAH83487.1"/>
    </source>
</evidence>
<name>X1IP87_9ZZZZ</name>
<dbReference type="CDD" id="cd06530">
    <property type="entry name" value="S26_SPase_I"/>
    <property type="match status" value="1"/>
</dbReference>
<dbReference type="GO" id="GO:0004252">
    <property type="term" value="F:serine-type endopeptidase activity"/>
    <property type="evidence" value="ECO:0007669"/>
    <property type="project" value="InterPro"/>
</dbReference>
<comment type="caution">
    <text evidence="13">The sequence shown here is derived from an EMBL/GenBank/DDBJ whole genome shotgun (WGS) entry which is preliminary data.</text>
</comment>
<dbReference type="InterPro" id="IPR001733">
    <property type="entry name" value="Peptidase_S26B"/>
</dbReference>
<keyword evidence="4" id="KW-0378">Hydrolase</keyword>
<evidence type="ECO:0000256" key="7">
    <source>
        <dbReference type="ARBA" id="ARBA00022989"/>
    </source>
</evidence>
<dbReference type="NCBIfam" id="TIGR02228">
    <property type="entry name" value="sigpep_I_arch"/>
    <property type="match status" value="1"/>
</dbReference>
<dbReference type="InterPro" id="IPR019533">
    <property type="entry name" value="Peptidase_S26"/>
</dbReference>
<evidence type="ECO:0000259" key="12">
    <source>
        <dbReference type="Pfam" id="PF10502"/>
    </source>
</evidence>
<keyword evidence="2" id="KW-0645">Protease</keyword>
<evidence type="ECO:0000256" key="4">
    <source>
        <dbReference type="ARBA" id="ARBA00022801"/>
    </source>
</evidence>
<keyword evidence="8 11" id="KW-0472">Membrane</keyword>
<feature type="non-terminal residue" evidence="13">
    <location>
        <position position="1"/>
    </location>
</feature>
<keyword evidence="6" id="KW-0735">Signal-anchor</keyword>
<feature type="transmembrane region" description="Helical" evidence="11">
    <location>
        <begin position="126"/>
        <end position="143"/>
    </location>
</feature>
<dbReference type="GO" id="GO:0006465">
    <property type="term" value="P:signal peptide processing"/>
    <property type="evidence" value="ECO:0007669"/>
    <property type="project" value="InterPro"/>
</dbReference>
<evidence type="ECO:0000256" key="1">
    <source>
        <dbReference type="ARBA" id="ARBA00004648"/>
    </source>
</evidence>
<reference evidence="13" key="1">
    <citation type="journal article" date="2014" name="Front. Microbiol.">
        <title>High frequency of phylogenetically diverse reductive dehalogenase-homologous genes in deep subseafloor sedimentary metagenomes.</title>
        <authorList>
            <person name="Kawai M."/>
            <person name="Futagami T."/>
            <person name="Toyoda A."/>
            <person name="Takaki Y."/>
            <person name="Nishi S."/>
            <person name="Hori S."/>
            <person name="Arai W."/>
            <person name="Tsubouchi T."/>
            <person name="Morono Y."/>
            <person name="Uchiyama I."/>
            <person name="Ito T."/>
            <person name="Fujiyama A."/>
            <person name="Inagaki F."/>
            <person name="Takami H."/>
        </authorList>
    </citation>
    <scope>NUCLEOTIDE SEQUENCE</scope>
    <source>
        <strain evidence="13">Expedition CK06-06</strain>
    </source>
</reference>
<protein>
    <recommendedName>
        <fullName evidence="9">Signal peptidase I</fullName>
    </recommendedName>
</protein>